<evidence type="ECO:0000256" key="5">
    <source>
        <dbReference type="ARBA" id="ARBA00022989"/>
    </source>
</evidence>
<evidence type="ECO:0000313" key="12">
    <source>
        <dbReference type="Proteomes" id="UP000054466"/>
    </source>
</evidence>
<accession>A0A0D2B1G0</accession>
<comment type="similarity">
    <text evidence="2 7">Belongs to the major facilitator superfamily. Sugar transporter (TC 2.A.1.1) family.</text>
</comment>
<feature type="transmembrane region" description="Helical" evidence="9">
    <location>
        <begin position="145"/>
        <end position="165"/>
    </location>
</feature>
<sequence>MSVMQGTKHLVGGWLIAAITSVCSSGFLLFGYDQGVMSGVVISKYWLAQMDHPSSLMVGTMTALYDVGAVFGAIGAAFTGEQLGRKRTLLLGTTILIIGTVLMASSYERIQFMVSRVCTGIGIGYITSVTPVYQAEISAAAQRGWQVCCQLTTMLGGLMIAYWINYGFFFIHSSAQWRFPLAFQLVFAIYIMLVAPWLPDTPRWLMRHRTPAEGLAVLARLRGRDEKDQLVQTEKDEIMEAIAIEEKEEGSWADLFRSNGISANKRFYLALGIQFMQQMSGINIVTYYAPTLFTTSLNMTQEMSILMGCFLQLWYIIASFLTWYTIDRVGRRLLFISMAFGMCLVLVAEAIAVNRIEAAHYHNTSAGVAAVFFVFAFEACFTWGWMATVWVYPPEILPLKIRAKGAALAAGADFLGNFLVVEVTPDGVKNLGWRFYIVWAVLNLANAIIVWLFYPETGGQPLEAIDTLFADKEQRRRASTLNHSGGGGATVALPADDDSDEVDTEDIGEDKKGLLSRLQWSIVRKADRQVKAYKRAGRRRVSDMTAVSDTTTARGGDEEESPDGGGKVHEDQREIVVQK</sequence>
<feature type="transmembrane region" description="Helical" evidence="9">
    <location>
        <begin position="52"/>
        <end position="77"/>
    </location>
</feature>
<dbReference type="HOGENOM" id="CLU_001265_30_3_1"/>
<dbReference type="PANTHER" id="PTHR48022">
    <property type="entry name" value="PLASTIDIC GLUCOSE TRANSPORTER 4"/>
    <property type="match status" value="1"/>
</dbReference>
<proteinExistence type="inferred from homology"/>
<name>A0A0D2B1G0_9EURO</name>
<dbReference type="Gene3D" id="1.20.1250.20">
    <property type="entry name" value="MFS general substrate transporter like domains"/>
    <property type="match status" value="1"/>
</dbReference>
<dbReference type="Pfam" id="PF00083">
    <property type="entry name" value="Sugar_tr"/>
    <property type="match status" value="1"/>
</dbReference>
<gene>
    <name evidence="11" type="ORF">PV07_03092</name>
</gene>
<feature type="transmembrane region" description="Helical" evidence="9">
    <location>
        <begin position="433"/>
        <end position="454"/>
    </location>
</feature>
<dbReference type="PROSITE" id="PS50850">
    <property type="entry name" value="MFS"/>
    <property type="match status" value="1"/>
</dbReference>
<feature type="transmembrane region" description="Helical" evidence="9">
    <location>
        <begin position="177"/>
        <end position="198"/>
    </location>
</feature>
<dbReference type="GO" id="GO:0005351">
    <property type="term" value="F:carbohydrate:proton symporter activity"/>
    <property type="evidence" value="ECO:0007669"/>
    <property type="project" value="TreeGrafter"/>
</dbReference>
<dbReference type="OrthoDB" id="6133115at2759"/>
<feature type="domain" description="Major facilitator superfamily (MFS) profile" evidence="10">
    <location>
        <begin position="19"/>
        <end position="458"/>
    </location>
</feature>
<organism evidence="11 12">
    <name type="scientific">Cladophialophora immunda</name>
    <dbReference type="NCBI Taxonomy" id="569365"/>
    <lineage>
        <taxon>Eukaryota</taxon>
        <taxon>Fungi</taxon>
        <taxon>Dikarya</taxon>
        <taxon>Ascomycota</taxon>
        <taxon>Pezizomycotina</taxon>
        <taxon>Eurotiomycetes</taxon>
        <taxon>Chaetothyriomycetidae</taxon>
        <taxon>Chaetothyriales</taxon>
        <taxon>Herpotrichiellaceae</taxon>
        <taxon>Cladophialophora</taxon>
    </lineage>
</organism>
<feature type="transmembrane region" description="Helical" evidence="9">
    <location>
        <begin position="365"/>
        <end position="391"/>
    </location>
</feature>
<keyword evidence="12" id="KW-1185">Reference proteome</keyword>
<dbReference type="AlphaFoldDB" id="A0A0D2B1G0"/>
<feature type="transmembrane region" description="Helical" evidence="9">
    <location>
        <begin position="305"/>
        <end position="326"/>
    </location>
</feature>
<evidence type="ECO:0000256" key="2">
    <source>
        <dbReference type="ARBA" id="ARBA00010992"/>
    </source>
</evidence>
<evidence type="ECO:0000256" key="6">
    <source>
        <dbReference type="ARBA" id="ARBA00023136"/>
    </source>
</evidence>
<dbReference type="PANTHER" id="PTHR48022:SF28">
    <property type="entry name" value="MAJOR FACILITATOR SUPERFAMILY (MFS) PROFILE DOMAIN-CONTAINING PROTEIN-RELATED"/>
    <property type="match status" value="1"/>
</dbReference>
<dbReference type="Proteomes" id="UP000054466">
    <property type="component" value="Unassembled WGS sequence"/>
</dbReference>
<dbReference type="VEuPathDB" id="FungiDB:PV07_03092"/>
<keyword evidence="6 9" id="KW-0472">Membrane</keyword>
<dbReference type="InterPro" id="IPR036259">
    <property type="entry name" value="MFS_trans_sf"/>
</dbReference>
<dbReference type="InterPro" id="IPR050360">
    <property type="entry name" value="MFS_Sugar_Transporters"/>
</dbReference>
<dbReference type="FunFam" id="1.20.1250.20:FF:000090">
    <property type="entry name" value="MFS sugar transporter, putative"/>
    <property type="match status" value="1"/>
</dbReference>
<feature type="region of interest" description="Disordered" evidence="8">
    <location>
        <begin position="479"/>
        <end position="508"/>
    </location>
</feature>
<dbReference type="GeneID" id="27342286"/>
<feature type="region of interest" description="Disordered" evidence="8">
    <location>
        <begin position="537"/>
        <end position="579"/>
    </location>
</feature>
<evidence type="ECO:0000256" key="7">
    <source>
        <dbReference type="RuleBase" id="RU003346"/>
    </source>
</evidence>
<evidence type="ECO:0000256" key="4">
    <source>
        <dbReference type="ARBA" id="ARBA00022692"/>
    </source>
</evidence>
<dbReference type="InterPro" id="IPR020846">
    <property type="entry name" value="MFS_dom"/>
</dbReference>
<feature type="transmembrane region" description="Helical" evidence="9">
    <location>
        <begin position="12"/>
        <end position="32"/>
    </location>
</feature>
<feature type="compositionally biased region" description="Acidic residues" evidence="8">
    <location>
        <begin position="495"/>
        <end position="508"/>
    </location>
</feature>
<keyword evidence="3 7" id="KW-0813">Transport</keyword>
<dbReference type="EMBL" id="KN847041">
    <property type="protein sequence ID" value="KIW31442.1"/>
    <property type="molecule type" value="Genomic_DNA"/>
</dbReference>
<evidence type="ECO:0000259" key="10">
    <source>
        <dbReference type="PROSITE" id="PS50850"/>
    </source>
</evidence>
<comment type="subcellular location">
    <subcellularLocation>
        <location evidence="1">Membrane</location>
        <topology evidence="1">Multi-pass membrane protein</topology>
    </subcellularLocation>
</comment>
<evidence type="ECO:0000256" key="9">
    <source>
        <dbReference type="SAM" id="Phobius"/>
    </source>
</evidence>
<dbReference type="InterPro" id="IPR003663">
    <property type="entry name" value="Sugar/inositol_transpt"/>
</dbReference>
<dbReference type="SUPFAM" id="SSF103473">
    <property type="entry name" value="MFS general substrate transporter"/>
    <property type="match status" value="1"/>
</dbReference>
<dbReference type="NCBIfam" id="TIGR00879">
    <property type="entry name" value="SP"/>
    <property type="match status" value="1"/>
</dbReference>
<feature type="transmembrane region" description="Helical" evidence="9">
    <location>
        <begin position="333"/>
        <end position="353"/>
    </location>
</feature>
<dbReference type="InterPro" id="IPR005828">
    <property type="entry name" value="MFS_sugar_transport-like"/>
</dbReference>
<dbReference type="GO" id="GO:0016020">
    <property type="term" value="C:membrane"/>
    <property type="evidence" value="ECO:0007669"/>
    <property type="project" value="UniProtKB-SubCell"/>
</dbReference>
<protein>
    <recommendedName>
        <fullName evidence="10">Major facilitator superfamily (MFS) profile domain-containing protein</fullName>
    </recommendedName>
</protein>
<keyword evidence="4 9" id="KW-0812">Transmembrane</keyword>
<feature type="transmembrane region" description="Helical" evidence="9">
    <location>
        <begin position="89"/>
        <end position="107"/>
    </location>
</feature>
<evidence type="ECO:0000256" key="1">
    <source>
        <dbReference type="ARBA" id="ARBA00004141"/>
    </source>
</evidence>
<evidence type="ECO:0000256" key="3">
    <source>
        <dbReference type="ARBA" id="ARBA00022448"/>
    </source>
</evidence>
<reference evidence="11 12" key="1">
    <citation type="submission" date="2015-01" db="EMBL/GenBank/DDBJ databases">
        <title>The Genome Sequence of Cladophialophora immunda CBS83496.</title>
        <authorList>
            <consortium name="The Broad Institute Genomics Platform"/>
            <person name="Cuomo C."/>
            <person name="de Hoog S."/>
            <person name="Gorbushina A."/>
            <person name="Stielow B."/>
            <person name="Teixiera M."/>
            <person name="Abouelleil A."/>
            <person name="Chapman S.B."/>
            <person name="Priest M."/>
            <person name="Young S.K."/>
            <person name="Wortman J."/>
            <person name="Nusbaum C."/>
            <person name="Birren B."/>
        </authorList>
    </citation>
    <scope>NUCLEOTIDE SEQUENCE [LARGE SCALE GENOMIC DNA]</scope>
    <source>
        <strain evidence="11 12">CBS 83496</strain>
    </source>
</reference>
<evidence type="ECO:0000313" key="11">
    <source>
        <dbReference type="EMBL" id="KIW31442.1"/>
    </source>
</evidence>
<feature type="compositionally biased region" description="Basic and acidic residues" evidence="8">
    <location>
        <begin position="566"/>
        <end position="579"/>
    </location>
</feature>
<evidence type="ECO:0000256" key="8">
    <source>
        <dbReference type="SAM" id="MobiDB-lite"/>
    </source>
</evidence>
<keyword evidence="5 9" id="KW-1133">Transmembrane helix</keyword>
<dbReference type="RefSeq" id="XP_016251658.1">
    <property type="nucleotide sequence ID" value="XM_016389756.1"/>
</dbReference>
<dbReference type="PRINTS" id="PR00171">
    <property type="entry name" value="SUGRTRNSPORT"/>
</dbReference>
<feature type="transmembrane region" description="Helical" evidence="9">
    <location>
        <begin position="267"/>
        <end position="285"/>
    </location>
</feature>